<dbReference type="AlphaFoldDB" id="A0AAD5TA80"/>
<feature type="domain" description="PH" evidence="2">
    <location>
        <begin position="786"/>
        <end position="905"/>
    </location>
</feature>
<dbReference type="EMBL" id="JADGJH010000120">
    <property type="protein sequence ID" value="KAJ3137186.1"/>
    <property type="molecule type" value="Genomic_DNA"/>
</dbReference>
<feature type="region of interest" description="Disordered" evidence="1">
    <location>
        <begin position="134"/>
        <end position="157"/>
    </location>
</feature>
<feature type="compositionally biased region" description="Pro residues" evidence="1">
    <location>
        <begin position="140"/>
        <end position="150"/>
    </location>
</feature>
<feature type="compositionally biased region" description="Low complexity" evidence="1">
    <location>
        <begin position="772"/>
        <end position="781"/>
    </location>
</feature>
<dbReference type="PROSITE" id="PS50003">
    <property type="entry name" value="PH_DOMAIN"/>
    <property type="match status" value="1"/>
</dbReference>
<comment type="caution">
    <text evidence="3">The sequence shown here is derived from an EMBL/GenBank/DDBJ whole genome shotgun (WGS) entry which is preliminary data.</text>
</comment>
<sequence>MSKQLAVLQTQLDELQRTGEVLVKPVRPIVTSKTSASAKPAPAAAAVAKAVEKQNLFPGLDLPDAHAALSFLIGAEVEAVEEDKEKERQKERQKQKEKEKEKRLSAQDIATLTAPTPQETRRLSDALQHGPILTEFKPATPTPTSTPPQTPKAKPNSLAINNNNTNNINKTDYSAHKVSTVWDEDDVEQLRIAHALAKHASALFPNNFELKQKERLAEESLARVVERRQSAALLMSSGEVESDNSKNKNIKTLIGSWELKQQQRISATRPRLIDPTIAARRLSIRQNAMLKKALSSMRSSDSDMTKPEQFASIASSILNESDEETDETTTSSAAAESPNPDLDDALINSFFSGGPPPPIPSLETKPTSTNSRSISMSPKSSSSPAPSSLAIKAPFPKTFADIHDRPILSPLDAEPSALYEHPSGGPHPPRDRRQTMKHISSIQKHASMMPASRLIRELDSIIPDYNRISDMSADNNDDDDDDDDDFDLDVGIDADYGPKSRRQWGIEGTANGWYNDEIEIDPELPTQVGDKAHPAHLIRYLDRSSLYTATEINTSEHSEMMQSFREDDEDNFDGQDFTAVAQIPRIEFSGSRIETSGLKVQTDLQTTPTTDQTVYPKKNKRNGVSLLPSPPGSTVSIESAASDKPHISVQEVVRRTKTTAVQQNTLPLPERPQSPSFFQRVFRANTTQKAFGPRGIFEEDIRQEVPMPSERSTSSPSVLATQNTIQPSVSVYRAKSPFPPSFSQNVSSNVYIPTVSRTVTTTNPTPHHHSNFSHGSSSLLNSEDDPDAISGELKLHTNKMFNSWQDIVLVMSPRKRGLYYVKVGKGFHKTEQVVGFIELNSQTVVEAIGRDDRGVANVFKGKPTFRVVKVRELSGGALKKEYFYFWAKENGDRDMWVDSMQNFVETLRHLDATGINNSSSIYTSTQSIRGATPTPGALYFDVGGTASLKTQEDISIQLLKQQKLLLQQRALLAAVAQQLQLQQEITAELQAAQVTASLSPHKILVTDVTNSDQHAFRGNNSIDIPDTLQSMTINNSSGSQVSSSNSRTLRPYPEMPPSERERKGSKTSKGSGGGSSEGGDVNTNGGGGSKYLAAPEAPMPTKRYNGGVAMGRTLSNERSVVGSSVSGDGGGSGYFSSNMYNVHVSKSLGLARSSSPTLAAVGVVLQQRAVSPMGNGGIVRNGGVLSPSPERKKIFPALFGSRK</sequence>
<feature type="compositionally biased region" description="Low complexity" evidence="1">
    <location>
        <begin position="328"/>
        <end position="337"/>
    </location>
</feature>
<keyword evidence="4" id="KW-1185">Reference proteome</keyword>
<evidence type="ECO:0000313" key="3">
    <source>
        <dbReference type="EMBL" id="KAJ3137186.1"/>
    </source>
</evidence>
<feature type="region of interest" description="Disordered" evidence="1">
    <location>
        <begin position="605"/>
        <end position="645"/>
    </location>
</feature>
<feature type="compositionally biased region" description="Basic and acidic residues" evidence="1">
    <location>
        <begin position="83"/>
        <end position="105"/>
    </location>
</feature>
<feature type="region of interest" description="Disordered" evidence="1">
    <location>
        <begin position="318"/>
        <end position="389"/>
    </location>
</feature>
<dbReference type="InterPro" id="IPR001849">
    <property type="entry name" value="PH_domain"/>
</dbReference>
<feature type="region of interest" description="Disordered" evidence="1">
    <location>
        <begin position="1014"/>
        <end position="1104"/>
    </location>
</feature>
<evidence type="ECO:0000313" key="4">
    <source>
        <dbReference type="Proteomes" id="UP001211907"/>
    </source>
</evidence>
<feature type="compositionally biased region" description="Polar residues" evidence="1">
    <location>
        <begin position="1014"/>
        <end position="1033"/>
    </location>
</feature>
<accession>A0AAD5TA80</accession>
<feature type="region of interest" description="Disordered" evidence="1">
    <location>
        <begin position="80"/>
        <end position="107"/>
    </location>
</feature>
<evidence type="ECO:0000256" key="1">
    <source>
        <dbReference type="SAM" id="MobiDB-lite"/>
    </source>
</evidence>
<reference evidence="3" key="1">
    <citation type="submission" date="2020-05" db="EMBL/GenBank/DDBJ databases">
        <title>Phylogenomic resolution of chytrid fungi.</title>
        <authorList>
            <person name="Stajich J.E."/>
            <person name="Amses K."/>
            <person name="Simmons R."/>
            <person name="Seto K."/>
            <person name="Myers J."/>
            <person name="Bonds A."/>
            <person name="Quandt C.A."/>
            <person name="Barry K."/>
            <person name="Liu P."/>
            <person name="Grigoriev I."/>
            <person name="Longcore J.E."/>
            <person name="James T.Y."/>
        </authorList>
    </citation>
    <scope>NUCLEOTIDE SEQUENCE</scope>
    <source>
        <strain evidence="3">JEL0513</strain>
    </source>
</reference>
<gene>
    <name evidence="3" type="ORF">HK100_000960</name>
</gene>
<feature type="compositionally biased region" description="Low complexity" evidence="1">
    <location>
        <begin position="371"/>
        <end position="388"/>
    </location>
</feature>
<protein>
    <recommendedName>
        <fullName evidence="2">PH domain-containing protein</fullName>
    </recommendedName>
</protein>
<feature type="region of interest" description="Disordered" evidence="1">
    <location>
        <begin position="760"/>
        <end position="785"/>
    </location>
</feature>
<organism evidence="3 4">
    <name type="scientific">Physocladia obscura</name>
    <dbReference type="NCBI Taxonomy" id="109957"/>
    <lineage>
        <taxon>Eukaryota</taxon>
        <taxon>Fungi</taxon>
        <taxon>Fungi incertae sedis</taxon>
        <taxon>Chytridiomycota</taxon>
        <taxon>Chytridiomycota incertae sedis</taxon>
        <taxon>Chytridiomycetes</taxon>
        <taxon>Chytridiales</taxon>
        <taxon>Chytriomycetaceae</taxon>
        <taxon>Physocladia</taxon>
    </lineage>
</organism>
<proteinExistence type="predicted"/>
<feature type="compositionally biased region" description="Low complexity" evidence="1">
    <location>
        <begin position="1034"/>
        <end position="1046"/>
    </location>
</feature>
<evidence type="ECO:0000259" key="2">
    <source>
        <dbReference type="PROSITE" id="PS50003"/>
    </source>
</evidence>
<name>A0AAD5TA80_9FUNG</name>
<dbReference type="SUPFAM" id="SSF50729">
    <property type="entry name" value="PH domain-like"/>
    <property type="match status" value="1"/>
</dbReference>
<dbReference type="Proteomes" id="UP001211907">
    <property type="component" value="Unassembled WGS sequence"/>
</dbReference>
<feature type="region of interest" description="Disordered" evidence="1">
    <location>
        <begin position="415"/>
        <end position="450"/>
    </location>
</feature>